<comment type="caution">
    <text evidence="2">The sequence shown here is derived from an EMBL/GenBank/DDBJ whole genome shotgun (WGS) entry which is preliminary data.</text>
</comment>
<accession>A0A561EJ00</accession>
<feature type="domain" description="ER-bound oxygenase mpaB/mpaB'/Rubber oxygenase catalytic" evidence="1">
    <location>
        <begin position="56"/>
        <end position="274"/>
    </location>
</feature>
<dbReference type="Pfam" id="PF09995">
    <property type="entry name" value="MPAB_Lcp_cat"/>
    <property type="match status" value="1"/>
</dbReference>
<dbReference type="RefSeq" id="WP_145787173.1">
    <property type="nucleotide sequence ID" value="NZ_BAAABR010000028.1"/>
</dbReference>
<dbReference type="GO" id="GO:0016491">
    <property type="term" value="F:oxidoreductase activity"/>
    <property type="evidence" value="ECO:0007669"/>
    <property type="project" value="InterPro"/>
</dbReference>
<sequence length="315" mass="33961">MGSRAGVAGRRSPLAAVRARLLAEINATVHGQDLHLERYDRPAGDPGLFGPASVVWRVHAHPAGMLVGGFAALLLQSLHPLAMAAVDAHSDFRVDPTGRLNRTARFVTTTTLGSTAAAEQAIAGVRKIHLRIHGTAPDGRPYCADDPELLTWVHTAEVHCFLTGYQTFSATPLSSAECDSYYAEAARVAERLGATDIPRSHAEVVAYLARIRPELRVTPPALEVLRLLRGFGRSRRERLAVRVLTNASIDLLPDWARAELAVRRPWLVRAAWDRPVARAGGRIMVWACGPSQIRAAAYARATATTSATAGPQETG</sequence>
<evidence type="ECO:0000313" key="2">
    <source>
        <dbReference type="EMBL" id="TWE15595.1"/>
    </source>
</evidence>
<gene>
    <name evidence="2" type="ORF">FB465_0503</name>
</gene>
<dbReference type="Proteomes" id="UP000318416">
    <property type="component" value="Unassembled WGS sequence"/>
</dbReference>
<dbReference type="EMBL" id="VIVR01000001">
    <property type="protein sequence ID" value="TWE15595.1"/>
    <property type="molecule type" value="Genomic_DNA"/>
</dbReference>
<evidence type="ECO:0000259" key="1">
    <source>
        <dbReference type="Pfam" id="PF09995"/>
    </source>
</evidence>
<name>A0A561EJ00_9ACTN</name>
<dbReference type="AlphaFoldDB" id="A0A561EJ00"/>
<reference evidence="2 3" key="1">
    <citation type="submission" date="2019-06" db="EMBL/GenBank/DDBJ databases">
        <title>Sequencing the genomes of 1000 actinobacteria strains.</title>
        <authorList>
            <person name="Klenk H.-P."/>
        </authorList>
    </citation>
    <scope>NUCLEOTIDE SEQUENCE [LARGE SCALE GENOMIC DNA]</scope>
    <source>
        <strain evidence="2 3">DSM 41649</strain>
    </source>
</reference>
<dbReference type="PANTHER" id="PTHR36151">
    <property type="entry name" value="BLR2777 PROTEIN"/>
    <property type="match status" value="1"/>
</dbReference>
<organism evidence="2 3">
    <name type="scientific">Kitasatospora atroaurantiaca</name>
    <dbReference type="NCBI Taxonomy" id="285545"/>
    <lineage>
        <taxon>Bacteria</taxon>
        <taxon>Bacillati</taxon>
        <taxon>Actinomycetota</taxon>
        <taxon>Actinomycetes</taxon>
        <taxon>Kitasatosporales</taxon>
        <taxon>Streptomycetaceae</taxon>
        <taxon>Kitasatospora</taxon>
    </lineage>
</organism>
<protein>
    <submittedName>
        <fullName evidence="2">Uncharacterized protein (DUF2236 family)</fullName>
    </submittedName>
</protein>
<keyword evidence="3" id="KW-1185">Reference proteome</keyword>
<dbReference type="PANTHER" id="PTHR36151:SF3">
    <property type="entry name" value="ER-BOUND OXYGENASE MPAB_MPAB'_RUBBER OXYGENASE CATALYTIC DOMAIN-CONTAINING PROTEIN"/>
    <property type="match status" value="1"/>
</dbReference>
<dbReference type="InterPro" id="IPR018713">
    <property type="entry name" value="MPAB/Lcp_cat_dom"/>
</dbReference>
<dbReference type="OrthoDB" id="108890at2"/>
<proteinExistence type="predicted"/>
<evidence type="ECO:0000313" key="3">
    <source>
        <dbReference type="Proteomes" id="UP000318416"/>
    </source>
</evidence>